<accession>K2P0J6</accession>
<name>K2P0J6_9HYPH</name>
<dbReference type="RefSeq" id="WP_009451854.1">
    <property type="nucleotide sequence ID" value="NZ_AMSI01000014.1"/>
</dbReference>
<comment type="caution">
    <text evidence="1">The sequence shown here is derived from an EMBL/GenBank/DDBJ whole genome shotgun (WGS) entry which is preliminary data.</text>
</comment>
<protein>
    <submittedName>
        <fullName evidence="1">Uncharacterized protein</fullName>
    </submittedName>
</protein>
<dbReference type="EMBL" id="AMSI01000014">
    <property type="protein sequence ID" value="EKF40861.1"/>
    <property type="molecule type" value="Genomic_DNA"/>
</dbReference>
<evidence type="ECO:0000313" key="2">
    <source>
        <dbReference type="Proteomes" id="UP000007374"/>
    </source>
</evidence>
<dbReference type="PATRIC" id="fig|1231190.3.peg.3770"/>
<dbReference type="OrthoDB" id="8456979at2"/>
<dbReference type="Proteomes" id="UP000007374">
    <property type="component" value="Unassembled WGS sequence"/>
</dbReference>
<reference evidence="1 2" key="1">
    <citation type="journal article" date="2012" name="J. Bacteriol.">
        <title>Genome Sequence of Nitratireductor indicus Type Strain C115.</title>
        <authorList>
            <person name="Lai Q."/>
            <person name="Li G."/>
            <person name="Yu Z."/>
            <person name="Shao Z."/>
        </authorList>
    </citation>
    <scope>NUCLEOTIDE SEQUENCE [LARGE SCALE GENOMIC DNA]</scope>
    <source>
        <strain evidence="1 2">C115</strain>
    </source>
</reference>
<gene>
    <name evidence="1" type="ORF">NA8A_18257</name>
</gene>
<evidence type="ECO:0000313" key="1">
    <source>
        <dbReference type="EMBL" id="EKF40861.1"/>
    </source>
</evidence>
<organism evidence="1 2">
    <name type="scientific">Nitratireductor indicus C115</name>
    <dbReference type="NCBI Taxonomy" id="1231190"/>
    <lineage>
        <taxon>Bacteria</taxon>
        <taxon>Pseudomonadati</taxon>
        <taxon>Pseudomonadota</taxon>
        <taxon>Alphaproteobacteria</taxon>
        <taxon>Hyphomicrobiales</taxon>
        <taxon>Phyllobacteriaceae</taxon>
        <taxon>Nitratireductor</taxon>
    </lineage>
</organism>
<keyword evidence="2" id="KW-1185">Reference proteome</keyword>
<proteinExistence type="predicted"/>
<dbReference type="AlphaFoldDB" id="K2P0J6"/>
<sequence length="167" mass="19034">MAAPEIDEKFLAAGREYGDALIALGLDPHALFWAFDKTEKRHVLVLVTDFFDYTGPLEISKQLLRAYNASITPKEIDPFVVRLHSIHQSISERYVGAALSDGTFHVWDKNMNPKHVPPGARVEYFDIGDLTLKPEWTIKARSLQTRNSVEIGRKWKRFVRNVDKIAA</sequence>